<protein>
    <submittedName>
        <fullName evidence="1">Uncharacterized protein</fullName>
    </submittedName>
</protein>
<reference evidence="2" key="1">
    <citation type="journal article" date="2013" name="Nat. Genet.">
        <title>The draft genomes of soft-shell turtle and green sea turtle yield insights into the development and evolution of the turtle-specific body plan.</title>
        <authorList>
            <person name="Wang Z."/>
            <person name="Pascual-Anaya J."/>
            <person name="Zadissa A."/>
            <person name="Li W."/>
            <person name="Niimura Y."/>
            <person name="Huang Z."/>
            <person name="Li C."/>
            <person name="White S."/>
            <person name="Xiong Z."/>
            <person name="Fang D."/>
            <person name="Wang B."/>
            <person name="Ming Y."/>
            <person name="Chen Y."/>
            <person name="Zheng Y."/>
            <person name="Kuraku S."/>
            <person name="Pignatelli M."/>
            <person name="Herrero J."/>
            <person name="Beal K."/>
            <person name="Nozawa M."/>
            <person name="Li Q."/>
            <person name="Wang J."/>
            <person name="Zhang H."/>
            <person name="Yu L."/>
            <person name="Shigenobu S."/>
            <person name="Wang J."/>
            <person name="Liu J."/>
            <person name="Flicek P."/>
            <person name="Searle S."/>
            <person name="Wang J."/>
            <person name="Kuratani S."/>
            <person name="Yin Y."/>
            <person name="Aken B."/>
            <person name="Zhang G."/>
            <person name="Irie N."/>
        </authorList>
    </citation>
    <scope>NUCLEOTIDE SEQUENCE [LARGE SCALE GENOMIC DNA]</scope>
</reference>
<gene>
    <name evidence="1" type="ORF">UY3_16255</name>
</gene>
<name>M7AUK0_CHEMY</name>
<dbReference type="Proteomes" id="UP000031443">
    <property type="component" value="Unassembled WGS sequence"/>
</dbReference>
<accession>M7AUK0</accession>
<dbReference type="AlphaFoldDB" id="M7AUK0"/>
<evidence type="ECO:0000313" key="1">
    <source>
        <dbReference type="EMBL" id="EMP26665.1"/>
    </source>
</evidence>
<dbReference type="EMBL" id="KB576999">
    <property type="protein sequence ID" value="EMP26665.1"/>
    <property type="molecule type" value="Genomic_DNA"/>
</dbReference>
<evidence type="ECO:0000313" key="2">
    <source>
        <dbReference type="Proteomes" id="UP000031443"/>
    </source>
</evidence>
<proteinExistence type="predicted"/>
<organism evidence="1 2">
    <name type="scientific">Chelonia mydas</name>
    <name type="common">Green sea-turtle</name>
    <name type="synonym">Chelonia agassizi</name>
    <dbReference type="NCBI Taxonomy" id="8469"/>
    <lineage>
        <taxon>Eukaryota</taxon>
        <taxon>Metazoa</taxon>
        <taxon>Chordata</taxon>
        <taxon>Craniata</taxon>
        <taxon>Vertebrata</taxon>
        <taxon>Euteleostomi</taxon>
        <taxon>Archelosauria</taxon>
        <taxon>Testudinata</taxon>
        <taxon>Testudines</taxon>
        <taxon>Cryptodira</taxon>
        <taxon>Durocryptodira</taxon>
        <taxon>Americhelydia</taxon>
        <taxon>Chelonioidea</taxon>
        <taxon>Cheloniidae</taxon>
        <taxon>Chelonia</taxon>
    </lineage>
</organism>
<keyword evidence="2" id="KW-1185">Reference proteome</keyword>
<sequence>MTLSARTGRNPRLLLRDIFCGLSHLCPAIGYTSDLSACPHANASDSSTIIDSSTVLGTALGSVLAPVFHAGTAVYIDIDFVGACEWIGTGFFDGSFHRTDCSADTWSGICSSSTI</sequence>